<evidence type="ECO:0000313" key="1">
    <source>
        <dbReference type="EMBL" id="KKL48374.1"/>
    </source>
</evidence>
<accession>A0A0F9CGZ6</accession>
<organism evidence="1">
    <name type="scientific">marine sediment metagenome</name>
    <dbReference type="NCBI Taxonomy" id="412755"/>
    <lineage>
        <taxon>unclassified sequences</taxon>
        <taxon>metagenomes</taxon>
        <taxon>ecological metagenomes</taxon>
    </lineage>
</organism>
<reference evidence="1" key="1">
    <citation type="journal article" date="2015" name="Nature">
        <title>Complex archaea that bridge the gap between prokaryotes and eukaryotes.</title>
        <authorList>
            <person name="Spang A."/>
            <person name="Saw J.H."/>
            <person name="Jorgensen S.L."/>
            <person name="Zaremba-Niedzwiedzka K."/>
            <person name="Martijn J."/>
            <person name="Lind A.E."/>
            <person name="van Eijk R."/>
            <person name="Schleper C."/>
            <person name="Guy L."/>
            <person name="Ettema T.J."/>
        </authorList>
    </citation>
    <scope>NUCLEOTIDE SEQUENCE</scope>
</reference>
<name>A0A0F9CGZ6_9ZZZZ</name>
<protein>
    <submittedName>
        <fullName evidence="1">Uncharacterized protein</fullName>
    </submittedName>
</protein>
<comment type="caution">
    <text evidence="1">The sequence shown here is derived from an EMBL/GenBank/DDBJ whole genome shotgun (WGS) entry which is preliminary data.</text>
</comment>
<dbReference type="EMBL" id="LAZR01033338">
    <property type="protein sequence ID" value="KKL48374.1"/>
    <property type="molecule type" value="Genomic_DNA"/>
</dbReference>
<gene>
    <name evidence="1" type="ORF">LCGC14_2326140</name>
</gene>
<sequence>MTDKEYRQFVEQQDMYSIDDCMYFLAHSRYESIHHHVWLQLMGLMETWDMI</sequence>
<proteinExistence type="predicted"/>
<dbReference type="AlphaFoldDB" id="A0A0F9CGZ6"/>